<evidence type="ECO:0000256" key="12">
    <source>
        <dbReference type="ARBA" id="ARBA00023157"/>
    </source>
</evidence>
<feature type="signal peptide" evidence="21">
    <location>
        <begin position="1"/>
        <end position="21"/>
    </location>
</feature>
<evidence type="ECO:0000256" key="14">
    <source>
        <dbReference type="ARBA" id="ARBA00023180"/>
    </source>
</evidence>
<evidence type="ECO:0000256" key="15">
    <source>
        <dbReference type="ARBA" id="ARBA00047899"/>
    </source>
</evidence>
<evidence type="ECO:0000256" key="20">
    <source>
        <dbReference type="SAM" id="Phobius"/>
    </source>
</evidence>
<evidence type="ECO:0000256" key="18">
    <source>
        <dbReference type="PROSITE-ProRule" id="PRU10141"/>
    </source>
</evidence>
<evidence type="ECO:0000256" key="8">
    <source>
        <dbReference type="ARBA" id="ARBA00022777"/>
    </source>
</evidence>
<keyword evidence="13" id="KW-0675">Receptor</keyword>
<evidence type="ECO:0000256" key="10">
    <source>
        <dbReference type="ARBA" id="ARBA00022989"/>
    </source>
</evidence>
<dbReference type="InterPro" id="IPR051343">
    <property type="entry name" value="G-type_lectin_kinases/EP1-like"/>
</dbReference>
<feature type="transmembrane region" description="Helical" evidence="20">
    <location>
        <begin position="449"/>
        <end position="474"/>
    </location>
</feature>
<dbReference type="PIRSF" id="PIRSF000641">
    <property type="entry name" value="SRK"/>
    <property type="match status" value="1"/>
</dbReference>
<dbReference type="SMART" id="SM00220">
    <property type="entry name" value="S_TKc"/>
    <property type="match status" value="1"/>
</dbReference>
<evidence type="ECO:0000256" key="2">
    <source>
        <dbReference type="ARBA" id="ARBA00022527"/>
    </source>
</evidence>
<feature type="domain" description="Protein kinase" evidence="22">
    <location>
        <begin position="520"/>
        <end position="815"/>
    </location>
</feature>
<name>A0ABS8WKX2_DATST</name>
<comment type="catalytic activity">
    <reaction evidence="16 17">
        <text>L-seryl-[protein] + ATP = O-phospho-L-seryl-[protein] + ADP + H(+)</text>
        <dbReference type="Rhea" id="RHEA:17989"/>
        <dbReference type="Rhea" id="RHEA-COMP:9863"/>
        <dbReference type="Rhea" id="RHEA-COMP:11604"/>
        <dbReference type="ChEBI" id="CHEBI:15378"/>
        <dbReference type="ChEBI" id="CHEBI:29999"/>
        <dbReference type="ChEBI" id="CHEBI:30616"/>
        <dbReference type="ChEBI" id="CHEBI:83421"/>
        <dbReference type="ChEBI" id="CHEBI:456216"/>
        <dbReference type="EC" id="2.7.11.1"/>
    </reaction>
</comment>
<dbReference type="InterPro" id="IPR011009">
    <property type="entry name" value="Kinase-like_dom_sf"/>
</dbReference>
<comment type="subcellular location">
    <subcellularLocation>
        <location evidence="1">Membrane</location>
        <topology evidence="1">Single-pass membrane protein</topology>
    </subcellularLocation>
</comment>
<keyword evidence="9 17" id="KW-0067">ATP-binding</keyword>
<evidence type="ECO:0000256" key="6">
    <source>
        <dbReference type="ARBA" id="ARBA00022729"/>
    </source>
</evidence>
<comment type="catalytic activity">
    <reaction evidence="15 17">
        <text>L-threonyl-[protein] + ATP = O-phospho-L-threonyl-[protein] + ADP + H(+)</text>
        <dbReference type="Rhea" id="RHEA:46608"/>
        <dbReference type="Rhea" id="RHEA-COMP:11060"/>
        <dbReference type="Rhea" id="RHEA-COMP:11605"/>
        <dbReference type="ChEBI" id="CHEBI:15378"/>
        <dbReference type="ChEBI" id="CHEBI:30013"/>
        <dbReference type="ChEBI" id="CHEBI:30616"/>
        <dbReference type="ChEBI" id="CHEBI:61977"/>
        <dbReference type="ChEBI" id="CHEBI:456216"/>
        <dbReference type="EC" id="2.7.11.1"/>
    </reaction>
</comment>
<evidence type="ECO:0000256" key="16">
    <source>
        <dbReference type="ARBA" id="ARBA00048679"/>
    </source>
</evidence>
<keyword evidence="10 20" id="KW-1133">Transmembrane helix</keyword>
<dbReference type="SMART" id="SM00108">
    <property type="entry name" value="B_lectin"/>
    <property type="match status" value="1"/>
</dbReference>
<sequence length="880" mass="97603">MGSCFLLFIGTLLLSCFLVNCGPISFQPLKPNFTATFLKFIDNSGAFLSSPNGTFKAAIKNTESQERSYYFVIIHSESYVVVWSANRNLPVSDSAELRLSVDGLSLFDDSGDPIWSTRPFHSRTSSSISSMQLLESGNLVLVDDFNNSVWESFDFPTDTVVVGQQLPVRKLLVSSEEEDELAEGEYELVVTENDAMLQWNEMTYWKLTMEGKAFKDTNTPAEYMMIKSDGLFLLGANGTKIVIQLVLDELKSPDFRIAKLEENGHFSVKRFSGGNWVSEFDSPSDSCRVAFTCKKLGVCDGGRCSCPPGFRISSEVNDSCVPIDRNLVLPAACNASLNVNVTELGSSISYLRLEKGMDYFANDFIEPVMHGVNLSVCRDLCSKNCSCLSIFHDQSSGSCYMIENFLGSILRGSDGGSERGRLGYVKVISGPSSFDPNDNSSDKSSRLPVVALVLLPSSGVLLIIVMMAGIVWWMRRKRLMQISRKEFGRADSSSSGELDNISILGLPVKFDYEEIRVATEYFRTQIGSGGFGTVYKGTLSNGAVVAVKKMNALGAHGKREFCTEIAIIGRVHHVNLVSLKGFCAHRGERFLVYEYMNRGSLDRTLFGNGPALDWRTRFEIALGTARGLAYLHGGCEQKIIHCDVKPENILLHDNLQVKISDFGLSKLLNSEQSSWFTTMRGTRGYLAPEWLTSSAITEKSDVYSYGMLLLEIVRGKKNSSFQPQNDTTSQSDNSKRNRLSSSSLGSANQSIYFPLFALEMHEQKKYLELVDPRVLGLVKSEEVEKLVCVALCCLHEEPTLRPTMANVVGMLEGVLPLATPQVQSLNFLRFYGRRFTEASVIDQGVNVFELHQKNRNFSSTTSSSYNSFSYMSAQQLSGPR</sequence>
<keyword evidence="8 17" id="KW-0418">Kinase</keyword>
<dbReference type="EC" id="2.7.11.1" evidence="17"/>
<proteinExistence type="inferred from homology"/>
<evidence type="ECO:0000256" key="1">
    <source>
        <dbReference type="ARBA" id="ARBA00004167"/>
    </source>
</evidence>
<dbReference type="PROSITE" id="PS50927">
    <property type="entry name" value="BULB_LECTIN"/>
    <property type="match status" value="1"/>
</dbReference>
<keyword evidence="3" id="KW-0245">EGF-like domain</keyword>
<evidence type="ECO:0000256" key="4">
    <source>
        <dbReference type="ARBA" id="ARBA00022679"/>
    </source>
</evidence>
<dbReference type="PANTHER" id="PTHR47976:SF60">
    <property type="entry name" value="RECEPTOR-LIKE SERINE_THREONINE-PROTEIN KINASE"/>
    <property type="match status" value="1"/>
</dbReference>
<feature type="chain" id="PRO_5046819532" description="Receptor-like serine/threonine-protein kinase" evidence="21">
    <location>
        <begin position="22"/>
        <end position="880"/>
    </location>
</feature>
<reference evidence="24 25" key="1">
    <citation type="journal article" date="2021" name="BMC Genomics">
        <title>Datura genome reveals duplications of psychoactive alkaloid biosynthetic genes and high mutation rate following tissue culture.</title>
        <authorList>
            <person name="Rajewski A."/>
            <person name="Carter-House D."/>
            <person name="Stajich J."/>
            <person name="Litt A."/>
        </authorList>
    </citation>
    <scope>NUCLEOTIDE SEQUENCE [LARGE SCALE GENOMIC DNA]</scope>
    <source>
        <strain evidence="24">AR-01</strain>
    </source>
</reference>
<dbReference type="Pfam" id="PF00069">
    <property type="entry name" value="Pkinase"/>
    <property type="match status" value="1"/>
</dbReference>
<keyword evidence="5 20" id="KW-0812">Transmembrane</keyword>
<dbReference type="InterPro" id="IPR024171">
    <property type="entry name" value="SRK-like_kinase"/>
</dbReference>
<dbReference type="PROSITE" id="PS00108">
    <property type="entry name" value="PROTEIN_KINASE_ST"/>
    <property type="match status" value="1"/>
</dbReference>
<evidence type="ECO:0000256" key="7">
    <source>
        <dbReference type="ARBA" id="ARBA00022741"/>
    </source>
</evidence>
<evidence type="ECO:0000256" key="19">
    <source>
        <dbReference type="SAM" id="MobiDB-lite"/>
    </source>
</evidence>
<evidence type="ECO:0000256" key="17">
    <source>
        <dbReference type="PIRNR" id="PIRNR000641"/>
    </source>
</evidence>
<evidence type="ECO:0000256" key="21">
    <source>
        <dbReference type="SAM" id="SignalP"/>
    </source>
</evidence>
<dbReference type="EMBL" id="JACEIK010007365">
    <property type="protein sequence ID" value="MCE3050165.1"/>
    <property type="molecule type" value="Genomic_DNA"/>
</dbReference>
<dbReference type="PROSITE" id="PS00107">
    <property type="entry name" value="PROTEIN_KINASE_ATP"/>
    <property type="match status" value="1"/>
</dbReference>
<evidence type="ECO:0000256" key="13">
    <source>
        <dbReference type="ARBA" id="ARBA00023170"/>
    </source>
</evidence>
<dbReference type="InterPro" id="IPR001480">
    <property type="entry name" value="Bulb-type_lectin_dom"/>
</dbReference>
<keyword evidence="6 21" id="KW-0732">Signal</keyword>
<dbReference type="Pfam" id="PF01453">
    <property type="entry name" value="B_lectin"/>
    <property type="match status" value="1"/>
</dbReference>
<dbReference type="InterPro" id="IPR008271">
    <property type="entry name" value="Ser/Thr_kinase_AS"/>
</dbReference>
<keyword evidence="2 17" id="KW-0723">Serine/threonine-protein kinase</keyword>
<dbReference type="PANTHER" id="PTHR47976">
    <property type="entry name" value="G-TYPE LECTIN S-RECEPTOR-LIKE SERINE/THREONINE-PROTEIN KINASE SD2-5"/>
    <property type="match status" value="1"/>
</dbReference>
<evidence type="ECO:0000259" key="22">
    <source>
        <dbReference type="PROSITE" id="PS50011"/>
    </source>
</evidence>
<keyword evidence="7 17" id="KW-0547">Nucleotide-binding</keyword>
<dbReference type="Gene3D" id="3.30.200.20">
    <property type="entry name" value="Phosphorylase Kinase, domain 1"/>
    <property type="match status" value="1"/>
</dbReference>
<dbReference type="SUPFAM" id="SSF51110">
    <property type="entry name" value="alpha-D-mannose-specific plant lectins"/>
    <property type="match status" value="1"/>
</dbReference>
<keyword evidence="12" id="KW-1015">Disulfide bond</keyword>
<comment type="similarity">
    <text evidence="17">Belongs to the protein kinase superfamily. Ser/Thr protein kinase family.</text>
</comment>
<gene>
    <name evidence="24" type="ORF">HAX54_046557</name>
</gene>
<evidence type="ECO:0000259" key="23">
    <source>
        <dbReference type="PROSITE" id="PS50927"/>
    </source>
</evidence>
<feature type="compositionally biased region" description="Polar residues" evidence="19">
    <location>
        <begin position="719"/>
        <end position="730"/>
    </location>
</feature>
<evidence type="ECO:0000256" key="9">
    <source>
        <dbReference type="ARBA" id="ARBA00022840"/>
    </source>
</evidence>
<dbReference type="InterPro" id="IPR036426">
    <property type="entry name" value="Bulb-type_lectin_dom_sf"/>
</dbReference>
<feature type="region of interest" description="Disordered" evidence="19">
    <location>
        <begin position="719"/>
        <end position="744"/>
    </location>
</feature>
<dbReference type="InterPro" id="IPR000719">
    <property type="entry name" value="Prot_kinase_dom"/>
</dbReference>
<dbReference type="PROSITE" id="PS50011">
    <property type="entry name" value="PROTEIN_KINASE_DOM"/>
    <property type="match status" value="1"/>
</dbReference>
<dbReference type="InterPro" id="IPR017441">
    <property type="entry name" value="Protein_kinase_ATP_BS"/>
</dbReference>
<dbReference type="Proteomes" id="UP000823775">
    <property type="component" value="Unassembled WGS sequence"/>
</dbReference>
<dbReference type="SUPFAM" id="SSF56112">
    <property type="entry name" value="Protein kinase-like (PK-like)"/>
    <property type="match status" value="1"/>
</dbReference>
<comment type="caution">
    <text evidence="24">The sequence shown here is derived from an EMBL/GenBank/DDBJ whole genome shotgun (WGS) entry which is preliminary data.</text>
</comment>
<evidence type="ECO:0000256" key="11">
    <source>
        <dbReference type="ARBA" id="ARBA00023136"/>
    </source>
</evidence>
<dbReference type="Gene3D" id="1.10.510.10">
    <property type="entry name" value="Transferase(Phosphotransferase) domain 1"/>
    <property type="match status" value="1"/>
</dbReference>
<feature type="domain" description="Bulb-type lectin" evidence="23">
    <location>
        <begin position="33"/>
        <end position="154"/>
    </location>
</feature>
<keyword evidence="14" id="KW-0325">Glycoprotein</keyword>
<accession>A0ABS8WKX2</accession>
<keyword evidence="25" id="KW-1185">Reference proteome</keyword>
<feature type="binding site" evidence="18">
    <location>
        <position position="549"/>
    </location>
    <ligand>
        <name>ATP</name>
        <dbReference type="ChEBI" id="CHEBI:30616"/>
    </ligand>
</feature>
<keyword evidence="11 20" id="KW-0472">Membrane</keyword>
<evidence type="ECO:0000256" key="5">
    <source>
        <dbReference type="ARBA" id="ARBA00022692"/>
    </source>
</evidence>
<evidence type="ECO:0000313" key="24">
    <source>
        <dbReference type="EMBL" id="MCE3050165.1"/>
    </source>
</evidence>
<dbReference type="Gene3D" id="2.90.10.30">
    <property type="match status" value="1"/>
</dbReference>
<evidence type="ECO:0000256" key="3">
    <source>
        <dbReference type="ARBA" id="ARBA00022536"/>
    </source>
</evidence>
<dbReference type="CDD" id="cd14066">
    <property type="entry name" value="STKc_IRAK"/>
    <property type="match status" value="1"/>
</dbReference>
<keyword evidence="4 17" id="KW-0808">Transferase</keyword>
<evidence type="ECO:0000313" key="25">
    <source>
        <dbReference type="Proteomes" id="UP000823775"/>
    </source>
</evidence>
<organism evidence="24 25">
    <name type="scientific">Datura stramonium</name>
    <name type="common">Jimsonweed</name>
    <name type="synonym">Common thornapple</name>
    <dbReference type="NCBI Taxonomy" id="4076"/>
    <lineage>
        <taxon>Eukaryota</taxon>
        <taxon>Viridiplantae</taxon>
        <taxon>Streptophyta</taxon>
        <taxon>Embryophyta</taxon>
        <taxon>Tracheophyta</taxon>
        <taxon>Spermatophyta</taxon>
        <taxon>Magnoliopsida</taxon>
        <taxon>eudicotyledons</taxon>
        <taxon>Gunneridae</taxon>
        <taxon>Pentapetalae</taxon>
        <taxon>asterids</taxon>
        <taxon>lamiids</taxon>
        <taxon>Solanales</taxon>
        <taxon>Solanaceae</taxon>
        <taxon>Solanoideae</taxon>
        <taxon>Datureae</taxon>
        <taxon>Datura</taxon>
    </lineage>
</organism>
<dbReference type="CDD" id="cd00028">
    <property type="entry name" value="B_lectin"/>
    <property type="match status" value="1"/>
</dbReference>
<protein>
    <recommendedName>
        <fullName evidence="17">Receptor-like serine/threonine-protein kinase</fullName>
        <ecNumber evidence="17">2.7.11.1</ecNumber>
    </recommendedName>
</protein>